<name>A0A3N5Y403_9ALTE</name>
<dbReference type="EMBL" id="RPOK01000001">
    <property type="protein sequence ID" value="RPJ68847.1"/>
    <property type="molecule type" value="Genomic_DNA"/>
</dbReference>
<organism evidence="3 4">
    <name type="scientific">Alteromonas sediminis</name>
    <dbReference type="NCBI Taxonomy" id="2259342"/>
    <lineage>
        <taxon>Bacteria</taxon>
        <taxon>Pseudomonadati</taxon>
        <taxon>Pseudomonadota</taxon>
        <taxon>Gammaproteobacteria</taxon>
        <taxon>Alteromonadales</taxon>
        <taxon>Alteromonadaceae</taxon>
        <taxon>Alteromonas/Salinimonas group</taxon>
        <taxon>Alteromonas</taxon>
    </lineage>
</organism>
<dbReference type="GO" id="GO:0003824">
    <property type="term" value="F:catalytic activity"/>
    <property type="evidence" value="ECO:0007669"/>
    <property type="project" value="InterPro"/>
</dbReference>
<comment type="caution">
    <text evidence="1">Lacks conserved residue(s) required for the propagation of feature annotation.</text>
</comment>
<protein>
    <submittedName>
        <fullName evidence="3">HIT domain-containing protein</fullName>
    </submittedName>
</protein>
<evidence type="ECO:0000256" key="1">
    <source>
        <dbReference type="PROSITE-ProRule" id="PRU00464"/>
    </source>
</evidence>
<proteinExistence type="predicted"/>
<keyword evidence="4" id="KW-1185">Reference proteome</keyword>
<evidence type="ECO:0000313" key="3">
    <source>
        <dbReference type="EMBL" id="RPJ68847.1"/>
    </source>
</evidence>
<gene>
    <name evidence="3" type="ORF">DRW07_04310</name>
</gene>
<sequence length="144" mass="16573">MFSLHPQLAKDSTFVCDLELCQLRLINDASYPWCILVPKKEGTVEVTDLTAKEYHQLQLESLQLTRVMQTLFTPKKMNIASLGNMVPQLHVHHIARYESDPAWPRPVWGQASMTVYEEHALKECVSALKSACYSRSFNTSFTRW</sequence>
<dbReference type="Gene3D" id="3.30.428.10">
    <property type="entry name" value="HIT-like"/>
    <property type="match status" value="1"/>
</dbReference>
<dbReference type="SUPFAM" id="SSF54197">
    <property type="entry name" value="HIT-like"/>
    <property type="match status" value="1"/>
</dbReference>
<dbReference type="AlphaFoldDB" id="A0A3N5Y403"/>
<dbReference type="PROSITE" id="PS51084">
    <property type="entry name" value="HIT_2"/>
    <property type="match status" value="1"/>
</dbReference>
<dbReference type="InterPro" id="IPR026026">
    <property type="entry name" value="HIT_Hint"/>
</dbReference>
<dbReference type="InterPro" id="IPR011146">
    <property type="entry name" value="HIT-like"/>
</dbReference>
<accession>A0A3N5Y403</accession>
<dbReference type="InterPro" id="IPR036265">
    <property type="entry name" value="HIT-like_sf"/>
</dbReference>
<comment type="caution">
    <text evidence="3">The sequence shown here is derived from an EMBL/GenBank/DDBJ whole genome shotgun (WGS) entry which is preliminary data.</text>
</comment>
<evidence type="ECO:0000259" key="2">
    <source>
        <dbReference type="PROSITE" id="PS51084"/>
    </source>
</evidence>
<dbReference type="Proteomes" id="UP000275281">
    <property type="component" value="Unassembled WGS sequence"/>
</dbReference>
<feature type="domain" description="HIT" evidence="2">
    <location>
        <begin position="35"/>
        <end position="103"/>
    </location>
</feature>
<dbReference type="OrthoDB" id="9799145at2"/>
<reference evidence="3 4" key="1">
    <citation type="submission" date="2018-11" db="EMBL/GenBank/DDBJ databases">
        <authorList>
            <person name="Ye M.-Q."/>
            <person name="Du Z.-J."/>
        </authorList>
    </citation>
    <scope>NUCLEOTIDE SEQUENCE [LARGE SCALE GENOMIC DNA]</scope>
    <source>
        <strain evidence="3 4">U0105</strain>
    </source>
</reference>
<evidence type="ECO:0000313" key="4">
    <source>
        <dbReference type="Proteomes" id="UP000275281"/>
    </source>
</evidence>
<dbReference type="Pfam" id="PF01230">
    <property type="entry name" value="HIT"/>
    <property type="match status" value="1"/>
</dbReference>
<dbReference type="PIRSF" id="PIRSF000714">
    <property type="entry name" value="HIT"/>
    <property type="match status" value="1"/>
</dbReference>